<dbReference type="AlphaFoldDB" id="A0AAV0LM90"/>
<evidence type="ECO:0000313" key="2">
    <source>
        <dbReference type="Proteomes" id="UP001154282"/>
    </source>
</evidence>
<dbReference type="EMBL" id="CAMGYJ010000006">
    <property type="protein sequence ID" value="CAI0435642.1"/>
    <property type="molecule type" value="Genomic_DNA"/>
</dbReference>
<reference evidence="1" key="1">
    <citation type="submission" date="2022-08" db="EMBL/GenBank/DDBJ databases">
        <authorList>
            <person name="Gutierrez-Valencia J."/>
        </authorList>
    </citation>
    <scope>NUCLEOTIDE SEQUENCE</scope>
</reference>
<proteinExistence type="predicted"/>
<keyword evidence="2" id="KW-1185">Reference proteome</keyword>
<dbReference type="Proteomes" id="UP001154282">
    <property type="component" value="Unassembled WGS sequence"/>
</dbReference>
<gene>
    <name evidence="1" type="ORF">LITE_LOCUS24777</name>
</gene>
<evidence type="ECO:0000313" key="1">
    <source>
        <dbReference type="EMBL" id="CAI0435642.1"/>
    </source>
</evidence>
<sequence length="179" mass="19222">KSAVAAASLSILPISRVSLFFQNQRTATSSLSRLSQFSASFSFHSPENDDETLFLLAPPAGETTRRQPSSLSLVLPSSFSLAIHCLSVTATGMAAEPRRRRSIEVGFGREGKKGGEPLLPATRTVTPIWPFGKGGETETGSGPACTRTDGRGSVSKSYPFFSFQEKAVIIVGLWDEIRL</sequence>
<accession>A0AAV0LM90</accession>
<feature type="non-terminal residue" evidence="1">
    <location>
        <position position="1"/>
    </location>
</feature>
<protein>
    <submittedName>
        <fullName evidence="1">Uncharacterized protein</fullName>
    </submittedName>
</protein>
<name>A0AAV0LM90_9ROSI</name>
<comment type="caution">
    <text evidence="1">The sequence shown here is derived from an EMBL/GenBank/DDBJ whole genome shotgun (WGS) entry which is preliminary data.</text>
</comment>
<organism evidence="1 2">
    <name type="scientific">Linum tenue</name>
    <dbReference type="NCBI Taxonomy" id="586396"/>
    <lineage>
        <taxon>Eukaryota</taxon>
        <taxon>Viridiplantae</taxon>
        <taxon>Streptophyta</taxon>
        <taxon>Embryophyta</taxon>
        <taxon>Tracheophyta</taxon>
        <taxon>Spermatophyta</taxon>
        <taxon>Magnoliopsida</taxon>
        <taxon>eudicotyledons</taxon>
        <taxon>Gunneridae</taxon>
        <taxon>Pentapetalae</taxon>
        <taxon>rosids</taxon>
        <taxon>fabids</taxon>
        <taxon>Malpighiales</taxon>
        <taxon>Linaceae</taxon>
        <taxon>Linum</taxon>
    </lineage>
</organism>